<comment type="caution">
    <text evidence="1">The sequence shown here is derived from an EMBL/GenBank/DDBJ whole genome shotgun (WGS) entry which is preliminary data.</text>
</comment>
<dbReference type="CDD" id="cd00093">
    <property type="entry name" value="HTH_XRE"/>
    <property type="match status" value="1"/>
</dbReference>
<dbReference type="RefSeq" id="WP_115372649.1">
    <property type="nucleotide sequence ID" value="NZ_QASA01000001.1"/>
</dbReference>
<dbReference type="OrthoDB" id="676274at2"/>
<gene>
    <name evidence="1" type="ORF">AHMF7616_01922</name>
</gene>
<protein>
    <submittedName>
        <fullName evidence="1">Uncharacterized protein</fullName>
    </submittedName>
</protein>
<evidence type="ECO:0000313" key="2">
    <source>
        <dbReference type="Proteomes" id="UP000253919"/>
    </source>
</evidence>
<keyword evidence="2" id="KW-1185">Reference proteome</keyword>
<reference evidence="1 2" key="1">
    <citation type="submission" date="2018-04" db="EMBL/GenBank/DDBJ databases">
        <title>Adhaeribacter sp. HMF7616 genome sequencing and assembly.</title>
        <authorList>
            <person name="Kang H."/>
            <person name="Kang J."/>
            <person name="Cha I."/>
            <person name="Kim H."/>
            <person name="Joh K."/>
        </authorList>
    </citation>
    <scope>NUCLEOTIDE SEQUENCE [LARGE SCALE GENOMIC DNA]</scope>
    <source>
        <strain evidence="1 2">HMF7616</strain>
    </source>
</reference>
<accession>A0A369QG96</accession>
<dbReference type="AlphaFoldDB" id="A0A369QG96"/>
<dbReference type="EMBL" id="QASA01000001">
    <property type="protein sequence ID" value="RDC63320.1"/>
    <property type="molecule type" value="Genomic_DNA"/>
</dbReference>
<dbReference type="Proteomes" id="UP000253919">
    <property type="component" value="Unassembled WGS sequence"/>
</dbReference>
<proteinExistence type="predicted"/>
<sequence length="140" mass="15775">MKITVIIEKNESELWARIEDIGDFMPLTVGETTKEVVTNLILLIEDYIQHEGAADAAWNQFNVKELKFEFTYDVQAFFQEFNFLKQSKIAELAGLNSSLVRQYASGLKHPSADQVRKIEEAIHKLATALKNVNISVSSAA</sequence>
<organism evidence="1 2">
    <name type="scientific">Adhaeribacter pallidiroseus</name>
    <dbReference type="NCBI Taxonomy" id="2072847"/>
    <lineage>
        <taxon>Bacteria</taxon>
        <taxon>Pseudomonadati</taxon>
        <taxon>Bacteroidota</taxon>
        <taxon>Cytophagia</taxon>
        <taxon>Cytophagales</taxon>
        <taxon>Hymenobacteraceae</taxon>
        <taxon>Adhaeribacter</taxon>
    </lineage>
</organism>
<dbReference type="InterPro" id="IPR001387">
    <property type="entry name" value="Cro/C1-type_HTH"/>
</dbReference>
<name>A0A369QG96_9BACT</name>
<evidence type="ECO:0000313" key="1">
    <source>
        <dbReference type="EMBL" id="RDC63320.1"/>
    </source>
</evidence>